<dbReference type="Pfam" id="PF25011">
    <property type="entry name" value="VSR_TRX"/>
    <property type="match status" value="1"/>
</dbReference>
<evidence type="ECO:0000256" key="4">
    <source>
        <dbReference type="ARBA" id="ARBA00022737"/>
    </source>
</evidence>
<feature type="domain" description="Vacuolar sorting receptor thioredoxin-like" evidence="12">
    <location>
        <begin position="246"/>
        <end position="417"/>
    </location>
</feature>
<evidence type="ECO:0000256" key="8">
    <source>
        <dbReference type="ARBA" id="ARBA00037847"/>
    </source>
</evidence>
<evidence type="ECO:0000313" key="14">
    <source>
        <dbReference type="Proteomes" id="UP001153069"/>
    </source>
</evidence>
<keyword evidence="4" id="KW-0677">Repeat</keyword>
<feature type="transmembrane region" description="Helical" evidence="10">
    <location>
        <begin position="533"/>
        <end position="559"/>
    </location>
</feature>
<feature type="signal peptide" evidence="11">
    <location>
        <begin position="1"/>
        <end position="25"/>
    </location>
</feature>
<comment type="caution">
    <text evidence="13">The sequence shown here is derived from an EMBL/GenBank/DDBJ whole genome shotgun (WGS) entry which is preliminary data.</text>
</comment>
<evidence type="ECO:0000256" key="2">
    <source>
        <dbReference type="ARBA" id="ARBA00022692"/>
    </source>
</evidence>
<keyword evidence="3 11" id="KW-0732">Signal</keyword>
<accession>A0A9N8D8K8</accession>
<gene>
    <name evidence="13" type="ORF">SEMRO_2_G001900.1</name>
</gene>
<keyword evidence="2 10" id="KW-0812">Transmembrane</keyword>
<comment type="subcellular location">
    <subcellularLocation>
        <location evidence="8">Endomembrane system</location>
        <topology evidence="8">Single-pass membrane protein</topology>
    </subcellularLocation>
    <subcellularLocation>
        <location evidence="1">Membrane</location>
        <topology evidence="1">Single-pass type I membrane protein</topology>
    </subcellularLocation>
</comment>
<dbReference type="Gene3D" id="3.50.30.30">
    <property type="match status" value="1"/>
</dbReference>
<dbReference type="AlphaFoldDB" id="A0A9N8D8K8"/>
<evidence type="ECO:0000256" key="10">
    <source>
        <dbReference type="SAM" id="Phobius"/>
    </source>
</evidence>
<proteinExistence type="predicted"/>
<protein>
    <submittedName>
        <fullName evidence="13">Vacuolar-sorting receptor</fullName>
    </submittedName>
</protein>
<evidence type="ECO:0000256" key="5">
    <source>
        <dbReference type="ARBA" id="ARBA00022989"/>
    </source>
</evidence>
<evidence type="ECO:0000256" key="9">
    <source>
        <dbReference type="SAM" id="MobiDB-lite"/>
    </source>
</evidence>
<evidence type="ECO:0000259" key="12">
    <source>
        <dbReference type="Pfam" id="PF25011"/>
    </source>
</evidence>
<feature type="chain" id="PRO_5040240621" evidence="11">
    <location>
        <begin position="26"/>
        <end position="774"/>
    </location>
</feature>
<evidence type="ECO:0000256" key="11">
    <source>
        <dbReference type="SAM" id="SignalP"/>
    </source>
</evidence>
<dbReference type="PANTHER" id="PTHR22702">
    <property type="entry name" value="PROTEASE-ASSOCIATED DOMAIN-CONTAINING PROTEIN"/>
    <property type="match status" value="1"/>
</dbReference>
<name>A0A9N8D8K8_9STRA</name>
<feature type="compositionally biased region" description="Basic residues" evidence="9">
    <location>
        <begin position="720"/>
        <end position="734"/>
    </location>
</feature>
<feature type="compositionally biased region" description="Low complexity" evidence="9">
    <location>
        <begin position="679"/>
        <end position="693"/>
    </location>
</feature>
<keyword evidence="13" id="KW-0675">Receptor</keyword>
<keyword evidence="5 10" id="KW-1133">Transmembrane helix</keyword>
<organism evidence="13 14">
    <name type="scientific">Seminavis robusta</name>
    <dbReference type="NCBI Taxonomy" id="568900"/>
    <lineage>
        <taxon>Eukaryota</taxon>
        <taxon>Sar</taxon>
        <taxon>Stramenopiles</taxon>
        <taxon>Ochrophyta</taxon>
        <taxon>Bacillariophyta</taxon>
        <taxon>Bacillariophyceae</taxon>
        <taxon>Bacillariophycidae</taxon>
        <taxon>Naviculales</taxon>
        <taxon>Naviculaceae</taxon>
        <taxon>Seminavis</taxon>
    </lineage>
</organism>
<keyword evidence="14" id="KW-1185">Reference proteome</keyword>
<dbReference type="EMBL" id="CAICTM010000002">
    <property type="protein sequence ID" value="CAB9496214.1"/>
    <property type="molecule type" value="Genomic_DNA"/>
</dbReference>
<keyword evidence="6 10" id="KW-0472">Membrane</keyword>
<evidence type="ECO:0000256" key="6">
    <source>
        <dbReference type="ARBA" id="ARBA00023136"/>
    </source>
</evidence>
<keyword evidence="7" id="KW-0325">Glycoprotein</keyword>
<sequence length="774" mass="83738">MTITVGVSSKAWVLLALLYLIVVKENKSMLANALETTFNVLSPSSASRRQGYKHQTAEFGFDTAPCPYSYTRRKCVAQGILMHVDGPICNEIDLEQAQSQQQLSTTIDNRPILLVPRGDCSFATTARLVQTWSHVQALVVADHTCLCSDNTCTPNDDNDNNNLFPCVDTPPALVNDSIIDGDTILHIPTVLLPKQYADYLIQTQPTITAELTWPVTSPTNSNDRTSIEYWHVPQQAVLPALGQIVQALSNRVAFTPRFYLQSGEDIGCTNSIEEQQQEQEQRCNDLCTNQGRYCAAQGGAMVVEESRRRMCIWELYGRNITRNDWIGLPFWRYVNAFDDTCANPAGDNMEACSAAAMTQADINTEQVAQCVVAQSSEELEKSLQLQQESTIIVHPTLVVNNVAYSGDTFANLFGAICGSFQSLPDACALCLACPDEYGCLLGNGVCPGTPTMAPTADDNMIQIVIGDNGNEPTTSPPSPTSAAPSSLGDAQDQGHEEEETTAQTTVPPSTLGPDPAGTTDDEDTGGLSDTTKVIIVVAVVGGAVAVIFAVVMLLVWKLFSRIRQLEKKDKKETPTTTSPAGSNGWELPYYVVGKEDPFNDDCEPIPNIAANSSSDSVWAPPPLKTDVAPVAAASDVVPGDAMLEEPAENITTDTTAKFEPLYEETAMDEETADYKDVEVVTSGTTSSSGAGEADGVETTAPQNEKDNESISSADPTTKTGKAKSSPRARPRRRSKDPTLIDIMGRAAPEAKFPRRFSYDDEEKEEIEEIPVAED</sequence>
<feature type="region of interest" description="Disordered" evidence="9">
    <location>
        <begin position="465"/>
        <end position="527"/>
    </location>
</feature>
<evidence type="ECO:0000256" key="1">
    <source>
        <dbReference type="ARBA" id="ARBA00004479"/>
    </source>
</evidence>
<evidence type="ECO:0000313" key="13">
    <source>
        <dbReference type="EMBL" id="CAB9496214.1"/>
    </source>
</evidence>
<dbReference type="InterPro" id="IPR056858">
    <property type="entry name" value="VSR_TRX"/>
</dbReference>
<feature type="compositionally biased region" description="Acidic residues" evidence="9">
    <location>
        <begin position="759"/>
        <end position="774"/>
    </location>
</feature>
<reference evidence="13" key="1">
    <citation type="submission" date="2020-06" db="EMBL/GenBank/DDBJ databases">
        <authorList>
            <consortium name="Plant Systems Biology data submission"/>
        </authorList>
    </citation>
    <scope>NUCLEOTIDE SEQUENCE</scope>
    <source>
        <strain evidence="13">D6</strain>
    </source>
</reference>
<evidence type="ECO:0000256" key="7">
    <source>
        <dbReference type="ARBA" id="ARBA00023180"/>
    </source>
</evidence>
<dbReference type="PANTHER" id="PTHR22702:SF1">
    <property type="entry name" value="PROTEASE-ASSOCIATED DOMAIN-CONTAINING PROTEIN 1"/>
    <property type="match status" value="1"/>
</dbReference>
<feature type="region of interest" description="Disordered" evidence="9">
    <location>
        <begin position="667"/>
        <end position="774"/>
    </location>
</feature>
<dbReference type="Proteomes" id="UP001153069">
    <property type="component" value="Unassembled WGS sequence"/>
</dbReference>
<feature type="compositionally biased region" description="Polar residues" evidence="9">
    <location>
        <begin position="709"/>
        <end position="719"/>
    </location>
</feature>
<dbReference type="GO" id="GO:0016020">
    <property type="term" value="C:membrane"/>
    <property type="evidence" value="ECO:0007669"/>
    <property type="project" value="UniProtKB-SubCell"/>
</dbReference>
<dbReference type="GO" id="GO:0012505">
    <property type="term" value="C:endomembrane system"/>
    <property type="evidence" value="ECO:0007669"/>
    <property type="project" value="UniProtKB-SubCell"/>
</dbReference>
<evidence type="ECO:0000256" key="3">
    <source>
        <dbReference type="ARBA" id="ARBA00022729"/>
    </source>
</evidence>